<keyword evidence="3" id="KW-1185">Reference proteome</keyword>
<sequence>MQHIQVEQFLQDKVKHTEKVAAGVGYDSINIQLRAGESVAEHSASGEVLIVCRKGRVKFYVEGQVTELDANALLMLEPNEKHRLEAVEDCEMIVVRLKK</sequence>
<gene>
    <name evidence="2" type="ORF">ADM90_16345</name>
</gene>
<dbReference type="InterPro" id="IPR014710">
    <property type="entry name" value="RmlC-like_jellyroll"/>
</dbReference>
<evidence type="ECO:0000313" key="3">
    <source>
        <dbReference type="Proteomes" id="UP000037977"/>
    </source>
</evidence>
<dbReference type="Proteomes" id="UP000037977">
    <property type="component" value="Unassembled WGS sequence"/>
</dbReference>
<evidence type="ECO:0000313" key="2">
    <source>
        <dbReference type="EMBL" id="KOY80751.1"/>
    </source>
</evidence>
<dbReference type="PATRIC" id="fig|33935.3.peg.2022"/>
<dbReference type="Gene3D" id="2.60.120.10">
    <property type="entry name" value="Jelly Rolls"/>
    <property type="match status" value="1"/>
</dbReference>
<protein>
    <recommendedName>
        <fullName evidence="1">Cupin type-2 domain-containing protein</fullName>
    </recommendedName>
</protein>
<comment type="caution">
    <text evidence="2">The sequence shown here is derived from an EMBL/GenBank/DDBJ whole genome shotgun (WGS) entry which is preliminary data.</text>
</comment>
<name>A0A0N0CUS5_9BACI</name>
<dbReference type="STRING" id="33935.ADM90_16345"/>
<dbReference type="InterPro" id="IPR013096">
    <property type="entry name" value="Cupin_2"/>
</dbReference>
<dbReference type="AlphaFoldDB" id="A0A0N0CUS5"/>
<dbReference type="OrthoDB" id="5243866at2"/>
<dbReference type="Pfam" id="PF07883">
    <property type="entry name" value="Cupin_2"/>
    <property type="match status" value="1"/>
</dbReference>
<feature type="domain" description="Cupin type-2" evidence="1">
    <location>
        <begin position="33"/>
        <end position="95"/>
    </location>
</feature>
<accession>A0A0N0CUS5</accession>
<reference evidence="2 3" key="1">
    <citation type="submission" date="2015-07" db="EMBL/GenBank/DDBJ databases">
        <title>Genome sequencing project for genomic taxonomy and phylogenomics of Bacillus-like bacteria.</title>
        <authorList>
            <person name="Liu B."/>
            <person name="Wang J."/>
            <person name="Zhu Y."/>
            <person name="Liu G."/>
            <person name="Chen Q."/>
            <person name="Chen Z."/>
            <person name="Che J."/>
            <person name="Ge C."/>
            <person name="Shi H."/>
            <person name="Pan Z."/>
            <person name="Liu X."/>
        </authorList>
    </citation>
    <scope>NUCLEOTIDE SEQUENCE [LARGE SCALE GENOMIC DNA]</scope>
    <source>
        <strain evidence="2 3">DSM 54</strain>
    </source>
</reference>
<dbReference type="RefSeq" id="WP_053995994.1">
    <property type="nucleotide sequence ID" value="NZ_CP065643.1"/>
</dbReference>
<evidence type="ECO:0000259" key="1">
    <source>
        <dbReference type="Pfam" id="PF07883"/>
    </source>
</evidence>
<dbReference type="InterPro" id="IPR011051">
    <property type="entry name" value="RmlC_Cupin_sf"/>
</dbReference>
<dbReference type="SUPFAM" id="SSF51182">
    <property type="entry name" value="RmlC-like cupins"/>
    <property type="match status" value="1"/>
</dbReference>
<proteinExistence type="predicted"/>
<dbReference type="EMBL" id="LGCI01000010">
    <property type="protein sequence ID" value="KOY80751.1"/>
    <property type="molecule type" value="Genomic_DNA"/>
</dbReference>
<organism evidence="2 3">
    <name type="scientific">Lysinibacillus macroides</name>
    <dbReference type="NCBI Taxonomy" id="33935"/>
    <lineage>
        <taxon>Bacteria</taxon>
        <taxon>Bacillati</taxon>
        <taxon>Bacillota</taxon>
        <taxon>Bacilli</taxon>
        <taxon>Bacillales</taxon>
        <taxon>Bacillaceae</taxon>
        <taxon>Lysinibacillus</taxon>
    </lineage>
</organism>